<dbReference type="Proteomes" id="UP000647424">
    <property type="component" value="Unassembled WGS sequence"/>
</dbReference>
<accession>A0A927FF72</accession>
<dbReference type="AlphaFoldDB" id="A0A927FF72"/>
<dbReference type="InterPro" id="IPR018392">
    <property type="entry name" value="LysM"/>
</dbReference>
<dbReference type="EMBL" id="JACYFT010000001">
    <property type="protein sequence ID" value="MBD8048943.1"/>
    <property type="molecule type" value="Genomic_DNA"/>
</dbReference>
<evidence type="ECO:0000313" key="4">
    <source>
        <dbReference type="Proteomes" id="UP000647424"/>
    </source>
</evidence>
<name>A0A927FF72_9BURK</name>
<evidence type="ECO:0000313" key="3">
    <source>
        <dbReference type="EMBL" id="MBD8048943.1"/>
    </source>
</evidence>
<evidence type="ECO:0000259" key="2">
    <source>
        <dbReference type="Pfam" id="PF01476"/>
    </source>
</evidence>
<dbReference type="Gene3D" id="3.10.350.10">
    <property type="entry name" value="LysM domain"/>
    <property type="match status" value="1"/>
</dbReference>
<proteinExistence type="predicted"/>
<comment type="caution">
    <text evidence="3">The sequence shown here is derived from an EMBL/GenBank/DDBJ whole genome shotgun (WGS) entry which is preliminary data.</text>
</comment>
<protein>
    <submittedName>
        <fullName evidence="3">LysM peptidoglycan-binding domain-containing protein</fullName>
    </submittedName>
</protein>
<evidence type="ECO:0000256" key="1">
    <source>
        <dbReference type="SAM" id="MobiDB-lite"/>
    </source>
</evidence>
<reference evidence="3" key="1">
    <citation type="submission" date="2020-09" db="EMBL/GenBank/DDBJ databases">
        <title>Genome seq and assembly of Limnohabitants sp.</title>
        <authorList>
            <person name="Chhetri G."/>
        </authorList>
    </citation>
    <scope>NUCLEOTIDE SEQUENCE</scope>
    <source>
        <strain evidence="3">JUR4</strain>
    </source>
</reference>
<feature type="domain" description="LysM" evidence="2">
    <location>
        <begin position="51"/>
        <end position="102"/>
    </location>
</feature>
<dbReference type="InterPro" id="IPR036779">
    <property type="entry name" value="LysM_dom_sf"/>
</dbReference>
<dbReference type="RefSeq" id="WP_191817453.1">
    <property type="nucleotide sequence ID" value="NZ_JACYFT010000001.1"/>
</dbReference>
<dbReference type="Pfam" id="PF01476">
    <property type="entry name" value="LysM"/>
    <property type="match status" value="1"/>
</dbReference>
<gene>
    <name evidence="3" type="ORF">IC609_00180</name>
</gene>
<feature type="region of interest" description="Disordered" evidence="1">
    <location>
        <begin position="1"/>
        <end position="23"/>
    </location>
</feature>
<keyword evidence="4" id="KW-1185">Reference proteome</keyword>
<feature type="compositionally biased region" description="Polar residues" evidence="1">
    <location>
        <begin position="12"/>
        <end position="21"/>
    </location>
</feature>
<sequence length="357" mass="37977">MALQNPGITPATALTNLSSGGSVPGKNVANSGQFSRVLAQIAPTTSPTVQVQRGDTLIGLVKSQHRQQGLMVNDNQAFRLAHQIAADNRIANPDLIRPGQKIDFSRLNQTFAAKPPTVASVLDTPPAAKTALDQLRASTASAVPPPPLRSAANHPVLDQVLNRAVDKGFLPSSDLAGVRSKITQLAEKYNFEPDDFARLSLMESGGMNPRASNGHCHGIIQFCDGPARGAAAVGFPRNAKAILGMSLFKQLDLVDQYFSKVGMPVKAEKQGLDDLYLSILSPAARSEARPDAPLSIGGPQASWLHVDRNTRNPITRSSLVSGLHAMTEVLLGSNTPNKRPTRIYAEVANPANPGSEW</sequence>
<organism evidence="3 4">
    <name type="scientific">Limnohabitans radicicola</name>
    <dbReference type="NCBI Taxonomy" id="2771427"/>
    <lineage>
        <taxon>Bacteria</taxon>
        <taxon>Pseudomonadati</taxon>
        <taxon>Pseudomonadota</taxon>
        <taxon>Betaproteobacteria</taxon>
        <taxon>Burkholderiales</taxon>
        <taxon>Comamonadaceae</taxon>
        <taxon>Limnohabitans</taxon>
    </lineage>
</organism>